<dbReference type="AlphaFoldDB" id="A0AAW2T5F2"/>
<reference evidence="4" key="1">
    <citation type="submission" date="2020-06" db="EMBL/GenBank/DDBJ databases">
        <authorList>
            <person name="Li T."/>
            <person name="Hu X."/>
            <person name="Zhang T."/>
            <person name="Song X."/>
            <person name="Zhang H."/>
            <person name="Dai N."/>
            <person name="Sheng W."/>
            <person name="Hou X."/>
            <person name="Wei L."/>
        </authorList>
    </citation>
    <scope>NUCLEOTIDE SEQUENCE</scope>
    <source>
        <strain evidence="4">G02</strain>
        <tissue evidence="4">Leaf</tissue>
    </source>
</reference>
<name>A0AAW2T5F2_SESRA</name>
<comment type="similarity">
    <text evidence="1">Belongs to the CFA/CMAS family.</text>
</comment>
<keyword evidence="2" id="KW-0808">Transferase</keyword>
<keyword evidence="2" id="KW-0489">Methyltransferase</keyword>
<keyword evidence="3" id="KW-0949">S-adenosyl-L-methionine</keyword>
<evidence type="ECO:0000256" key="2">
    <source>
        <dbReference type="ARBA" id="ARBA00022603"/>
    </source>
</evidence>
<evidence type="ECO:0000256" key="1">
    <source>
        <dbReference type="ARBA" id="ARBA00010815"/>
    </source>
</evidence>
<sequence length="109" mass="12453">MDSIVQVLYDAAARLMLALLDRNLLPDAVVRCITQLLLASRLRSAYRSLADIRLSDLLHFVHSLREMAIAIDTEKAKSQHYEVPTAFFKLVLGKHFKYSQILHPFQSDV</sequence>
<reference evidence="4" key="2">
    <citation type="journal article" date="2024" name="Plant">
        <title>Genomic evolution and insights into agronomic trait innovations of Sesamum species.</title>
        <authorList>
            <person name="Miao H."/>
            <person name="Wang L."/>
            <person name="Qu L."/>
            <person name="Liu H."/>
            <person name="Sun Y."/>
            <person name="Le M."/>
            <person name="Wang Q."/>
            <person name="Wei S."/>
            <person name="Zheng Y."/>
            <person name="Lin W."/>
            <person name="Duan Y."/>
            <person name="Cao H."/>
            <person name="Xiong S."/>
            <person name="Wang X."/>
            <person name="Wei L."/>
            <person name="Li C."/>
            <person name="Ma Q."/>
            <person name="Ju M."/>
            <person name="Zhao R."/>
            <person name="Li G."/>
            <person name="Mu C."/>
            <person name="Tian Q."/>
            <person name="Mei H."/>
            <person name="Zhang T."/>
            <person name="Gao T."/>
            <person name="Zhang H."/>
        </authorList>
    </citation>
    <scope>NUCLEOTIDE SEQUENCE</scope>
    <source>
        <strain evidence="4">G02</strain>
    </source>
</reference>
<organism evidence="4">
    <name type="scientific">Sesamum radiatum</name>
    <name type="common">Black benniseed</name>
    <dbReference type="NCBI Taxonomy" id="300843"/>
    <lineage>
        <taxon>Eukaryota</taxon>
        <taxon>Viridiplantae</taxon>
        <taxon>Streptophyta</taxon>
        <taxon>Embryophyta</taxon>
        <taxon>Tracheophyta</taxon>
        <taxon>Spermatophyta</taxon>
        <taxon>Magnoliopsida</taxon>
        <taxon>eudicotyledons</taxon>
        <taxon>Gunneridae</taxon>
        <taxon>Pentapetalae</taxon>
        <taxon>asterids</taxon>
        <taxon>lamiids</taxon>
        <taxon>Lamiales</taxon>
        <taxon>Pedaliaceae</taxon>
        <taxon>Sesamum</taxon>
    </lineage>
</organism>
<accession>A0AAW2T5F2</accession>
<dbReference type="EMBL" id="JACGWJ010000009">
    <property type="protein sequence ID" value="KAL0399818.1"/>
    <property type="molecule type" value="Genomic_DNA"/>
</dbReference>
<evidence type="ECO:0000256" key="3">
    <source>
        <dbReference type="ARBA" id="ARBA00022691"/>
    </source>
</evidence>
<dbReference type="GO" id="GO:0008168">
    <property type="term" value="F:methyltransferase activity"/>
    <property type="evidence" value="ECO:0007669"/>
    <property type="project" value="UniProtKB-KW"/>
</dbReference>
<dbReference type="PANTHER" id="PTHR43832">
    <property type="match status" value="1"/>
</dbReference>
<dbReference type="PANTHER" id="PTHR43832:SF1">
    <property type="entry name" value="S-ADENOSYL-L-METHIONINE-DEPENDENT METHYLTRANSFERASES SUPERFAMILY PROTEIN"/>
    <property type="match status" value="1"/>
</dbReference>
<dbReference type="GO" id="GO:0032259">
    <property type="term" value="P:methylation"/>
    <property type="evidence" value="ECO:0007669"/>
    <property type="project" value="UniProtKB-KW"/>
</dbReference>
<evidence type="ECO:0000313" key="4">
    <source>
        <dbReference type="EMBL" id="KAL0399818.1"/>
    </source>
</evidence>
<gene>
    <name evidence="4" type="ORF">Sradi_2325100</name>
</gene>
<proteinExistence type="inferred from homology"/>
<comment type="caution">
    <text evidence="4">The sequence shown here is derived from an EMBL/GenBank/DDBJ whole genome shotgun (WGS) entry which is preliminary data.</text>
</comment>
<protein>
    <submittedName>
        <fullName evidence="4">Uncharacterized protein</fullName>
    </submittedName>
</protein>